<keyword evidence="5" id="KW-0547">Nucleotide-binding</keyword>
<dbReference type="NCBIfam" id="TIGR01534">
    <property type="entry name" value="GAPDH-I"/>
    <property type="match status" value="1"/>
</dbReference>
<feature type="binding site" evidence="5">
    <location>
        <begin position="10"/>
        <end position="11"/>
    </location>
    <ligand>
        <name>NAD(+)</name>
        <dbReference type="ChEBI" id="CHEBI:57540"/>
    </ligand>
</feature>
<dbReference type="SUPFAM" id="SSF51735">
    <property type="entry name" value="NAD(P)-binding Rossmann-fold domains"/>
    <property type="match status" value="1"/>
</dbReference>
<feature type="binding site" evidence="5">
    <location>
        <position position="313"/>
    </location>
    <ligand>
        <name>NAD(+)</name>
        <dbReference type="ChEBI" id="CHEBI:57540"/>
    </ligand>
</feature>
<dbReference type="SUPFAM" id="SSF55347">
    <property type="entry name" value="Glyceraldehyde-3-phosphate dehydrogenase-like, C-terminal domain"/>
    <property type="match status" value="1"/>
</dbReference>
<dbReference type="RefSeq" id="WP_112883518.1">
    <property type="nucleotide sequence ID" value="NZ_QLUW01000003.1"/>
</dbReference>
<feature type="binding site" evidence="4">
    <location>
        <position position="181"/>
    </location>
    <ligand>
        <name>D-glyceraldehyde 3-phosphate</name>
        <dbReference type="ChEBI" id="CHEBI:59776"/>
    </ligand>
</feature>
<dbReference type="Pfam" id="PF00044">
    <property type="entry name" value="Gp_dh_N"/>
    <property type="match status" value="1"/>
</dbReference>
<dbReference type="OrthoDB" id="9803304at2"/>
<keyword evidence="5" id="KW-0520">NAD</keyword>
<evidence type="ECO:0000313" key="11">
    <source>
        <dbReference type="Proteomes" id="UP000249260"/>
    </source>
</evidence>
<keyword evidence="11" id="KW-1185">Reference proteome</keyword>
<dbReference type="CDD" id="cd18126">
    <property type="entry name" value="GAPDH_I_C"/>
    <property type="match status" value="1"/>
</dbReference>
<evidence type="ECO:0000256" key="8">
    <source>
        <dbReference type="RuleBase" id="RU361160"/>
    </source>
</evidence>
<evidence type="ECO:0000256" key="2">
    <source>
        <dbReference type="ARBA" id="ARBA00023002"/>
    </source>
</evidence>
<dbReference type="Gene3D" id="3.30.360.10">
    <property type="entry name" value="Dihydrodipicolinate Reductase, domain 2"/>
    <property type="match status" value="1"/>
</dbReference>
<feature type="binding site" evidence="4">
    <location>
        <begin position="150"/>
        <end position="152"/>
    </location>
    <ligand>
        <name>D-glyceraldehyde 3-phosphate</name>
        <dbReference type="ChEBI" id="CHEBI:59776"/>
    </ligand>
</feature>
<comment type="similarity">
    <text evidence="1 7">Belongs to the glyceraldehyde-3-phosphate dehydrogenase family.</text>
</comment>
<dbReference type="CDD" id="cd05214">
    <property type="entry name" value="GAPDH_I_N"/>
    <property type="match status" value="1"/>
</dbReference>
<evidence type="ECO:0000313" key="10">
    <source>
        <dbReference type="EMBL" id="RAP75254.1"/>
    </source>
</evidence>
<dbReference type="EC" id="1.2.1.-" evidence="8"/>
<dbReference type="PANTHER" id="PTHR43148">
    <property type="entry name" value="GLYCERALDEHYDE-3-PHOSPHATE DEHYDROGENASE 2"/>
    <property type="match status" value="1"/>
</dbReference>
<evidence type="ECO:0000256" key="1">
    <source>
        <dbReference type="ARBA" id="ARBA00007406"/>
    </source>
</evidence>
<dbReference type="InterPro" id="IPR006424">
    <property type="entry name" value="Glyceraldehyde-3-P_DH_1"/>
</dbReference>
<dbReference type="GO" id="GO:0016620">
    <property type="term" value="F:oxidoreductase activity, acting on the aldehyde or oxo group of donors, NAD or NADP as acceptor"/>
    <property type="evidence" value="ECO:0007669"/>
    <property type="project" value="InterPro"/>
</dbReference>
<organism evidence="10 11">
    <name type="scientific">Paenibacillus montanisoli</name>
    <dbReference type="NCBI Taxonomy" id="2081970"/>
    <lineage>
        <taxon>Bacteria</taxon>
        <taxon>Bacillati</taxon>
        <taxon>Bacillota</taxon>
        <taxon>Bacilli</taxon>
        <taxon>Bacillales</taxon>
        <taxon>Paenibacillaceae</taxon>
        <taxon>Paenibacillus</taxon>
    </lineage>
</organism>
<dbReference type="FunFam" id="3.30.360.10:FF:000002">
    <property type="entry name" value="Glyceraldehyde-3-phosphate dehydrogenase"/>
    <property type="match status" value="1"/>
</dbReference>
<sequence length="334" mass="36402">MKIGLSGTGRIGRLCLRKALAKACAWEIGLINTTASIETLAHLLQYDSIHGKWDADIQVDGDRLIVNGHPIPVVSLPDPDSIPWGQYGIELVIDATGKFANRSGMEKHLSSGARKVLVTSPSDDADLTIVLGVNEHLYDPIRHHLLSAASCTTNCLAPVLFILDQAFGVKYGWMTTVHAFTSDQKHLDNNHKDLRRARACTSSIIPTSTGISKALTKVLPSLAPHMKGISLRVPTQDVSLLDLQVGLNKPATVEEVQKAFKLAVAGRLGAYVDYNELPLVSTDYIGNEKSAVIDGLSIMSQQDQVKVLAWYDNEWAYASRVTDIVSMVAEKEDH</sequence>
<evidence type="ECO:0000256" key="5">
    <source>
        <dbReference type="PIRSR" id="PIRSR000149-3"/>
    </source>
</evidence>
<feature type="domain" description="Glyceraldehyde 3-phosphate dehydrogenase NAD(P) binding" evidence="9">
    <location>
        <begin position="1"/>
        <end position="151"/>
    </location>
</feature>
<dbReference type="InterPro" id="IPR020830">
    <property type="entry name" value="GlycerAld_3-P_DH_AS"/>
</dbReference>
<dbReference type="PROSITE" id="PS00071">
    <property type="entry name" value="GAPDH"/>
    <property type="match status" value="1"/>
</dbReference>
<dbReference type="PIRSF" id="PIRSF000149">
    <property type="entry name" value="GAP_DH"/>
    <property type="match status" value="1"/>
</dbReference>
<protein>
    <recommendedName>
        <fullName evidence="8">Glyceraldehyde-3-phosphate dehydrogenase</fullName>
        <ecNumber evidence="8">1.2.1.-</ecNumber>
    </recommendedName>
</protein>
<dbReference type="InterPro" id="IPR020829">
    <property type="entry name" value="GlycerAld_3-P_DH_cat"/>
</dbReference>
<accession>A0A328U5E8</accession>
<evidence type="ECO:0000256" key="3">
    <source>
        <dbReference type="PIRSR" id="PIRSR000149-1"/>
    </source>
</evidence>
<feature type="active site" description="Nucleophile" evidence="3">
    <location>
        <position position="151"/>
    </location>
</feature>
<dbReference type="GO" id="GO:0006006">
    <property type="term" value="P:glucose metabolic process"/>
    <property type="evidence" value="ECO:0007669"/>
    <property type="project" value="InterPro"/>
</dbReference>
<dbReference type="Pfam" id="PF02800">
    <property type="entry name" value="Gp_dh_C"/>
    <property type="match status" value="1"/>
</dbReference>
<dbReference type="PRINTS" id="PR00078">
    <property type="entry name" value="G3PDHDRGNASE"/>
</dbReference>
<feature type="site" description="Activates thiol group during catalysis" evidence="6">
    <location>
        <position position="178"/>
    </location>
</feature>
<dbReference type="InterPro" id="IPR020831">
    <property type="entry name" value="GlycerAld/Erythrose_P_DH"/>
</dbReference>
<keyword evidence="2 8" id="KW-0560">Oxidoreductase</keyword>
<dbReference type="Gene3D" id="3.40.50.720">
    <property type="entry name" value="NAD(P)-binding Rossmann-like Domain"/>
    <property type="match status" value="1"/>
</dbReference>
<dbReference type="GO" id="GO:0051287">
    <property type="term" value="F:NAD binding"/>
    <property type="evidence" value="ECO:0007669"/>
    <property type="project" value="InterPro"/>
</dbReference>
<dbReference type="GO" id="GO:0050661">
    <property type="term" value="F:NADP binding"/>
    <property type="evidence" value="ECO:0007669"/>
    <property type="project" value="InterPro"/>
</dbReference>
<feature type="binding site" evidence="5">
    <location>
        <position position="119"/>
    </location>
    <ligand>
        <name>NAD(+)</name>
        <dbReference type="ChEBI" id="CHEBI:57540"/>
    </ligand>
</feature>
<name>A0A328U5E8_9BACL</name>
<dbReference type="FunFam" id="3.40.50.720:FF:000001">
    <property type="entry name" value="Glyceraldehyde-3-phosphate dehydrogenase"/>
    <property type="match status" value="1"/>
</dbReference>
<dbReference type="SMART" id="SM00846">
    <property type="entry name" value="Gp_dh_N"/>
    <property type="match status" value="1"/>
</dbReference>
<evidence type="ECO:0000256" key="7">
    <source>
        <dbReference type="RuleBase" id="RU000397"/>
    </source>
</evidence>
<dbReference type="AlphaFoldDB" id="A0A328U5E8"/>
<dbReference type="EMBL" id="QLUW01000003">
    <property type="protein sequence ID" value="RAP75254.1"/>
    <property type="molecule type" value="Genomic_DNA"/>
</dbReference>
<dbReference type="InterPro" id="IPR036291">
    <property type="entry name" value="NAD(P)-bd_dom_sf"/>
</dbReference>
<evidence type="ECO:0000256" key="6">
    <source>
        <dbReference type="PIRSR" id="PIRSR000149-4"/>
    </source>
</evidence>
<dbReference type="Proteomes" id="UP000249260">
    <property type="component" value="Unassembled WGS sequence"/>
</dbReference>
<evidence type="ECO:0000259" key="9">
    <source>
        <dbReference type="SMART" id="SM00846"/>
    </source>
</evidence>
<comment type="caution">
    <text evidence="10">The sequence shown here is derived from an EMBL/GenBank/DDBJ whole genome shotgun (WGS) entry which is preliminary data.</text>
</comment>
<reference evidence="10 11" key="1">
    <citation type="submission" date="2018-06" db="EMBL/GenBank/DDBJ databases">
        <title>Paenibacillus montanisoli sp. nov., isolated from mountain area soil.</title>
        <authorList>
            <person name="Wu M."/>
        </authorList>
    </citation>
    <scope>NUCLEOTIDE SEQUENCE [LARGE SCALE GENOMIC DNA]</scope>
    <source>
        <strain evidence="10 11">RA17</strain>
    </source>
</reference>
<proteinExistence type="inferred from homology"/>
<dbReference type="InterPro" id="IPR020828">
    <property type="entry name" value="GlycerAld_3-P_DH_NAD(P)-bd"/>
</dbReference>
<feature type="binding site" evidence="4">
    <location>
        <begin position="209"/>
        <end position="210"/>
    </location>
    <ligand>
        <name>D-glyceraldehyde 3-phosphate</name>
        <dbReference type="ChEBI" id="CHEBI:59776"/>
    </ligand>
</feature>
<evidence type="ECO:0000256" key="4">
    <source>
        <dbReference type="PIRSR" id="PIRSR000149-2"/>
    </source>
</evidence>
<feature type="binding site" evidence="4">
    <location>
        <position position="232"/>
    </location>
    <ligand>
        <name>D-glyceraldehyde 3-phosphate</name>
        <dbReference type="ChEBI" id="CHEBI:59776"/>
    </ligand>
</feature>
<gene>
    <name evidence="10" type="primary">gap</name>
    <name evidence="10" type="ORF">DL346_17930</name>
</gene>